<dbReference type="RefSeq" id="WP_151486437.1">
    <property type="nucleotide sequence ID" value="NZ_WAAQ01000001.1"/>
</dbReference>
<accession>A0AAD3X5M1</accession>
<evidence type="ECO:0000313" key="1">
    <source>
        <dbReference type="EMBL" id="KAB1887518.1"/>
    </source>
</evidence>
<name>A0AAD3X5M1_MICMQ</name>
<evidence type="ECO:0000313" key="2">
    <source>
        <dbReference type="Proteomes" id="UP000436027"/>
    </source>
</evidence>
<organism evidence="1 2">
    <name type="scientific">Microbacterium maritypicum</name>
    <name type="common">Microbacterium liquefaciens</name>
    <dbReference type="NCBI Taxonomy" id="33918"/>
    <lineage>
        <taxon>Bacteria</taxon>
        <taxon>Bacillati</taxon>
        <taxon>Actinomycetota</taxon>
        <taxon>Actinomycetes</taxon>
        <taxon>Micrococcales</taxon>
        <taxon>Microbacteriaceae</taxon>
        <taxon>Microbacterium</taxon>
    </lineage>
</organism>
<proteinExistence type="predicted"/>
<reference evidence="1 2" key="1">
    <citation type="submission" date="2019-09" db="EMBL/GenBank/DDBJ databases">
        <title>Whole genome sequencing of Microbacterium maritypicum.</title>
        <authorList>
            <person name="Lenchi N."/>
        </authorList>
    </citation>
    <scope>NUCLEOTIDE SEQUENCE [LARGE SCALE GENOMIC DNA]</scope>
    <source>
        <strain evidence="1 2">DSM 12512</strain>
    </source>
</reference>
<gene>
    <name evidence="1" type="ORF">F6W70_09100</name>
</gene>
<dbReference type="Proteomes" id="UP000436027">
    <property type="component" value="Unassembled WGS sequence"/>
</dbReference>
<dbReference type="EMBL" id="WAAQ01000001">
    <property type="protein sequence ID" value="KAB1887518.1"/>
    <property type="molecule type" value="Genomic_DNA"/>
</dbReference>
<comment type="caution">
    <text evidence="1">The sequence shown here is derived from an EMBL/GenBank/DDBJ whole genome shotgun (WGS) entry which is preliminary data.</text>
</comment>
<dbReference type="AlphaFoldDB" id="A0AAD3X5M1"/>
<protein>
    <submittedName>
        <fullName evidence="1">Uncharacterized protein</fullName>
    </submittedName>
</protein>
<sequence>MSNITNKAYIGQAGTIVLDGDTQFGVTAFGLVPTTPRETVVDISGDVQIFIGKPTWVANIEFHQDHITDGSLSRKSPVMAGNVIPFAYTPQDGGEGRSGNIRWEDVPFGGNTGRHSVSQGLGVVGQPTVIPPAGG</sequence>